<evidence type="ECO:0000256" key="2">
    <source>
        <dbReference type="SAM" id="SignalP"/>
    </source>
</evidence>
<evidence type="ECO:0000313" key="5">
    <source>
        <dbReference type="WBParaSite" id="L893_g19781.t1"/>
    </source>
</evidence>
<accession>A0A1I7YU92</accession>
<keyword evidence="1" id="KW-0722">Serine protease inhibitor</keyword>
<feature type="chain" id="PRO_5009312606" evidence="2">
    <location>
        <begin position="20"/>
        <end position="78"/>
    </location>
</feature>
<keyword evidence="4" id="KW-1185">Reference proteome</keyword>
<dbReference type="CDD" id="cd19941">
    <property type="entry name" value="TIL"/>
    <property type="match status" value="1"/>
</dbReference>
<dbReference type="Pfam" id="PF01826">
    <property type="entry name" value="TIL"/>
    <property type="match status" value="1"/>
</dbReference>
<feature type="signal peptide" evidence="2">
    <location>
        <begin position="1"/>
        <end position="19"/>
    </location>
</feature>
<dbReference type="AlphaFoldDB" id="A0A1I7YU92"/>
<dbReference type="GO" id="GO:0004867">
    <property type="term" value="F:serine-type endopeptidase inhibitor activity"/>
    <property type="evidence" value="ECO:0007669"/>
    <property type="project" value="UniProtKB-KW"/>
</dbReference>
<dbReference type="WBParaSite" id="L893_g19781.t1">
    <property type="protein sequence ID" value="L893_g19781.t1"/>
    <property type="gene ID" value="L893_g19781"/>
</dbReference>
<evidence type="ECO:0000313" key="4">
    <source>
        <dbReference type="Proteomes" id="UP000095287"/>
    </source>
</evidence>
<organism evidence="4 5">
    <name type="scientific">Steinernema glaseri</name>
    <dbReference type="NCBI Taxonomy" id="37863"/>
    <lineage>
        <taxon>Eukaryota</taxon>
        <taxon>Metazoa</taxon>
        <taxon>Ecdysozoa</taxon>
        <taxon>Nematoda</taxon>
        <taxon>Chromadorea</taxon>
        <taxon>Rhabditida</taxon>
        <taxon>Tylenchina</taxon>
        <taxon>Panagrolaimomorpha</taxon>
        <taxon>Strongyloidoidea</taxon>
        <taxon>Steinernematidae</taxon>
        <taxon>Steinernema</taxon>
    </lineage>
</organism>
<keyword evidence="2" id="KW-0732">Signal</keyword>
<dbReference type="SUPFAM" id="SSF57567">
    <property type="entry name" value="Serine protease inhibitors"/>
    <property type="match status" value="1"/>
</dbReference>
<name>A0A1I7YU92_9BILA</name>
<protein>
    <submittedName>
        <fullName evidence="5">TIL domain-containing protein</fullName>
    </submittedName>
</protein>
<proteinExistence type="predicted"/>
<feature type="domain" description="TIL" evidence="3">
    <location>
        <begin position="24"/>
        <end position="74"/>
    </location>
</feature>
<keyword evidence="1" id="KW-0646">Protease inhibitor</keyword>
<dbReference type="InterPro" id="IPR036084">
    <property type="entry name" value="Ser_inhib-like_sf"/>
</dbReference>
<evidence type="ECO:0000259" key="3">
    <source>
        <dbReference type="Pfam" id="PF01826"/>
    </source>
</evidence>
<reference evidence="5" key="1">
    <citation type="submission" date="2016-11" db="UniProtKB">
        <authorList>
            <consortium name="WormBaseParasite"/>
        </authorList>
    </citation>
    <scope>IDENTIFICATION</scope>
</reference>
<dbReference type="InterPro" id="IPR002919">
    <property type="entry name" value="TIL_dom"/>
</dbReference>
<evidence type="ECO:0000256" key="1">
    <source>
        <dbReference type="ARBA" id="ARBA00022900"/>
    </source>
</evidence>
<dbReference type="Proteomes" id="UP000095287">
    <property type="component" value="Unplaced"/>
</dbReference>
<dbReference type="Gene3D" id="2.10.25.10">
    <property type="entry name" value="Laminin"/>
    <property type="match status" value="1"/>
</dbReference>
<sequence length="78" mass="8341">MKCILFLVAFAIVVVSTQSAGRKCGPREVWVECGMCESTCEGSPAKCPPKCIAKCTCWEGLVRHNGECISSSDCPVAK</sequence>